<reference evidence="2 3" key="1">
    <citation type="submission" date="2016-10" db="EMBL/GenBank/DDBJ databases">
        <authorList>
            <person name="Varghese N."/>
            <person name="Submissions S."/>
        </authorList>
    </citation>
    <scope>NUCLEOTIDE SEQUENCE [LARGE SCALE GENOMIC DNA]</scope>
    <source>
        <strain evidence="2 3">DSM 17833</strain>
    </source>
</reference>
<evidence type="ECO:0000259" key="1">
    <source>
        <dbReference type="Pfam" id="PF13020"/>
    </source>
</evidence>
<sequence>MDVISHVIDVIGRGEAVKANGPIEHWLTTLATGFWGFDDSKEGVWSGLQEGDVLIFQSGPPNWDFVDKYKPKPNVSGFIGAGVVSHTSKKDGPRWLSEVIESNVHGALTPKLWPNLVHFSDVIWLGNVDLIPAQELQARIEECKSQTLDLKSHIEHLAENILSFGAMVSAGFTCAPMGTGGRLIKRAEVLARLFQSYCSVSTHRAYADSTVVAPVDFGVAELPGSYDFKCLGNVTPSKRSARPSQATVPRKGSIRKKDYLQEAADNQELGLLGELIVFAAEQSRVLNEFGEGYVSRVIHVSKEEGDGAGYDIRTLRRGLSGVTEHYLEVKTTSGNANTAFFISENELRFATSEPDRYEVVRLHSLDRDAGEYFEYRLTARELLGMDMAPVSYRVNVGAEVASDLD</sequence>
<dbReference type="EMBL" id="FMTL01000004">
    <property type="protein sequence ID" value="SCW81826.1"/>
    <property type="molecule type" value="Genomic_DNA"/>
</dbReference>
<dbReference type="Pfam" id="PF13020">
    <property type="entry name" value="NOV_C"/>
    <property type="match status" value="1"/>
</dbReference>
<dbReference type="RefSeq" id="WP_090255306.1">
    <property type="nucleotide sequence ID" value="NZ_FMTL01000004.1"/>
</dbReference>
<gene>
    <name evidence="2" type="ORF">SAMN05216370_3711</name>
</gene>
<feature type="domain" description="Protein NO VEIN C-terminal" evidence="1">
    <location>
        <begin position="277"/>
        <end position="366"/>
    </location>
</feature>
<comment type="caution">
    <text evidence="2">The sequence shown here is derived from an EMBL/GenBank/DDBJ whole genome shotgun (WGS) entry which is preliminary data.</text>
</comment>
<evidence type="ECO:0000313" key="2">
    <source>
        <dbReference type="EMBL" id="SCW81826.1"/>
    </source>
</evidence>
<keyword evidence="3" id="KW-1185">Reference proteome</keyword>
<dbReference type="InterPro" id="IPR024975">
    <property type="entry name" value="NOV_C"/>
</dbReference>
<dbReference type="AlphaFoldDB" id="A0AB37ZEE3"/>
<evidence type="ECO:0000313" key="3">
    <source>
        <dbReference type="Proteomes" id="UP000242418"/>
    </source>
</evidence>
<accession>A0AB37ZEE3</accession>
<proteinExistence type="predicted"/>
<organism evidence="2 3">
    <name type="scientific">Pseudomonas peli</name>
    <dbReference type="NCBI Taxonomy" id="592361"/>
    <lineage>
        <taxon>Bacteria</taxon>
        <taxon>Pseudomonadati</taxon>
        <taxon>Pseudomonadota</taxon>
        <taxon>Gammaproteobacteria</taxon>
        <taxon>Pseudomonadales</taxon>
        <taxon>Pseudomonadaceae</taxon>
        <taxon>Pseudomonas</taxon>
    </lineage>
</organism>
<name>A0AB37ZEE3_9PSED</name>
<protein>
    <recommendedName>
        <fullName evidence="1">Protein NO VEIN C-terminal domain-containing protein</fullName>
    </recommendedName>
</protein>
<dbReference type="Proteomes" id="UP000242418">
    <property type="component" value="Unassembled WGS sequence"/>
</dbReference>